<evidence type="ECO:0000256" key="9">
    <source>
        <dbReference type="ARBA" id="ARBA00022842"/>
    </source>
</evidence>
<evidence type="ECO:0000259" key="16">
    <source>
        <dbReference type="Pfam" id="PF13193"/>
    </source>
</evidence>
<dbReference type="OrthoDB" id="6614653at2759"/>
<evidence type="ECO:0000256" key="1">
    <source>
        <dbReference type="ARBA" id="ARBA00001936"/>
    </source>
</evidence>
<feature type="domain" description="AMP-dependent synthetase/ligase" evidence="15">
    <location>
        <begin position="77"/>
        <end position="429"/>
    </location>
</feature>
<dbReference type="SUPFAM" id="SSF56801">
    <property type="entry name" value="Acetyl-CoA synthetase-like"/>
    <property type="match status" value="1"/>
</dbReference>
<keyword evidence="7" id="KW-0276">Fatty acid metabolism</keyword>
<accession>A0A8D2J5X0</accession>
<protein>
    <recommendedName>
        <fullName evidence="13">medium-chain acyl-CoA ligase</fullName>
        <ecNumber evidence="13">6.2.1.2</ecNumber>
    </recommendedName>
</protein>
<dbReference type="InterPro" id="IPR042099">
    <property type="entry name" value="ANL_N_sf"/>
</dbReference>
<evidence type="ECO:0000256" key="14">
    <source>
        <dbReference type="ARBA" id="ARBA00048477"/>
    </source>
</evidence>
<dbReference type="EC" id="6.2.1.2" evidence="13"/>
<dbReference type="InterPro" id="IPR045851">
    <property type="entry name" value="AMP-bd_C_sf"/>
</dbReference>
<evidence type="ECO:0000256" key="7">
    <source>
        <dbReference type="ARBA" id="ARBA00022832"/>
    </source>
</evidence>
<dbReference type="GO" id="GO:0004321">
    <property type="term" value="F:fatty-acyl-CoA synthase activity"/>
    <property type="evidence" value="ECO:0007669"/>
    <property type="project" value="TreeGrafter"/>
</dbReference>
<dbReference type="FunFam" id="3.40.50.12780:FF:000007">
    <property type="entry name" value="Acyl-coenzyme A synthetase ACSM2A, mitochondrial"/>
    <property type="match status" value="1"/>
</dbReference>
<comment type="catalytic activity">
    <reaction evidence="14">
        <text>a medium-chain fatty acid + ATP + CoA = a medium-chain fatty acyl-CoA + AMP + diphosphate</text>
        <dbReference type="Rhea" id="RHEA:48340"/>
        <dbReference type="ChEBI" id="CHEBI:30616"/>
        <dbReference type="ChEBI" id="CHEBI:33019"/>
        <dbReference type="ChEBI" id="CHEBI:57287"/>
        <dbReference type="ChEBI" id="CHEBI:59558"/>
        <dbReference type="ChEBI" id="CHEBI:90546"/>
        <dbReference type="ChEBI" id="CHEBI:456215"/>
        <dbReference type="EC" id="6.2.1.2"/>
    </reaction>
    <physiologicalReaction direction="left-to-right" evidence="14">
        <dbReference type="Rhea" id="RHEA:48341"/>
    </physiologicalReaction>
</comment>
<keyword evidence="12" id="KW-0496">Mitochondrion</keyword>
<dbReference type="AlphaFoldDB" id="A0A8D2J5X0"/>
<dbReference type="Pfam" id="PF13193">
    <property type="entry name" value="AMP-binding_C"/>
    <property type="match status" value="1"/>
</dbReference>
<evidence type="ECO:0000256" key="3">
    <source>
        <dbReference type="ARBA" id="ARBA00006432"/>
    </source>
</evidence>
<dbReference type="InterPro" id="IPR020845">
    <property type="entry name" value="AMP-binding_CS"/>
</dbReference>
<dbReference type="Gene3D" id="3.30.300.30">
    <property type="match status" value="1"/>
</dbReference>
<reference evidence="17" key="2">
    <citation type="submission" date="2025-09" db="UniProtKB">
        <authorList>
            <consortium name="Ensembl"/>
        </authorList>
    </citation>
    <scope>IDENTIFICATION</scope>
</reference>
<dbReference type="FunFam" id="3.30.300.30:FF:000005">
    <property type="entry name" value="Acyl-coenzyme A synthetase ACSM5, mitochondrial"/>
    <property type="match status" value="1"/>
</dbReference>
<keyword evidence="6" id="KW-0547">Nucleotide-binding</keyword>
<evidence type="ECO:0000256" key="2">
    <source>
        <dbReference type="ARBA" id="ARBA00004173"/>
    </source>
</evidence>
<name>A0A8D2J5X0_VARKO</name>
<dbReference type="Proteomes" id="UP000694545">
    <property type="component" value="Unplaced"/>
</dbReference>
<dbReference type="GO" id="GO:0005759">
    <property type="term" value="C:mitochondrial matrix"/>
    <property type="evidence" value="ECO:0007669"/>
    <property type="project" value="TreeGrafter"/>
</dbReference>
<dbReference type="KEGG" id="vko:123024917"/>
<evidence type="ECO:0000256" key="4">
    <source>
        <dbReference type="ARBA" id="ARBA00022598"/>
    </source>
</evidence>
<evidence type="ECO:0000256" key="6">
    <source>
        <dbReference type="ARBA" id="ARBA00022741"/>
    </source>
</evidence>
<keyword evidence="11" id="KW-0443">Lipid metabolism</keyword>
<dbReference type="Ensembl" id="ENSVKKT00000007836.1">
    <property type="protein sequence ID" value="ENSVKKP00000007636.1"/>
    <property type="gene ID" value="ENSVKKG00000005480.1"/>
</dbReference>
<keyword evidence="18" id="KW-1185">Reference proteome</keyword>
<dbReference type="InterPro" id="IPR051087">
    <property type="entry name" value="Mitochondrial_ACSM"/>
</dbReference>
<keyword evidence="10" id="KW-0809">Transit peptide</keyword>
<dbReference type="InterPro" id="IPR025110">
    <property type="entry name" value="AMP-bd_C"/>
</dbReference>
<dbReference type="Gene3D" id="3.40.50.12780">
    <property type="entry name" value="N-terminal domain of ligase-like"/>
    <property type="match status" value="1"/>
</dbReference>
<sequence>MACTILRLLWKAPTFGIPRTLSLACTRCFCKHQPTVTAQNFSDYESIQEQYKPEVPEYFNFAKDVVDVWAEEEKEGRRSSHPALWWVSDQGDQVKWSFEELALESRKAARVLSDQCGLQKGDRVIVILSRVPEWWLMNLACIRTGTVLIPGTIQLTAKDILHRLQTSRARCIVTEEVLAPAVDAVASKCPSLESKLIVSRKPRGGWLYFNDLLKLAPDEHSCVATKSLDPMAIYFTSGTTGAPKMTEHSHASHGIGLTVNGRYWLDLSPSDTIWNTSDTGWGKSAWSSVFAPWIQGACVFAHGMPRFEPELVLEVLSKFPITTFCSPPTAYRMLVHQNLTSHKFHSLKHCVSAGEPMNPEVMEKWEAHTELAIHEGYGQTETVLVCGTFKGMKIKPGSMGKPSPAYDVQIIDEDGNILPPGKEGNIAIRIKPTRPFCLFTQYTNDPERTAATICGDFYITGDIGMKDEDDYFWFIGRADDVINSAGYRIGPFEVESALIEHPAVVESAVVSSPDPTRGEVVKAFVVLAPDYASHDPEALIKELQDHVKKVTAPYKYPRKMEFVPHLPKTISGKIRRNELRKKEWGKA</sequence>
<evidence type="ECO:0000256" key="10">
    <source>
        <dbReference type="ARBA" id="ARBA00022946"/>
    </source>
</evidence>
<reference evidence="17" key="1">
    <citation type="submission" date="2025-08" db="UniProtKB">
        <authorList>
            <consortium name="Ensembl"/>
        </authorList>
    </citation>
    <scope>IDENTIFICATION</scope>
</reference>
<gene>
    <name evidence="17" type="primary">LOC123024917</name>
</gene>
<keyword evidence="8" id="KW-0067">ATP-binding</keyword>
<proteinExistence type="inferred from homology"/>
<feature type="domain" description="AMP-binding enzyme C-terminal" evidence="16">
    <location>
        <begin position="493"/>
        <end position="573"/>
    </location>
</feature>
<evidence type="ECO:0000256" key="13">
    <source>
        <dbReference type="ARBA" id="ARBA00039009"/>
    </source>
</evidence>
<dbReference type="PANTHER" id="PTHR43605:SF7">
    <property type="entry name" value="ACYL-COENZYME A SYNTHETASE ACSM3, MITOCHONDRIAL"/>
    <property type="match status" value="1"/>
</dbReference>
<evidence type="ECO:0000256" key="12">
    <source>
        <dbReference type="ARBA" id="ARBA00023128"/>
    </source>
</evidence>
<dbReference type="OMA" id="HAWSNLF"/>
<comment type="cofactor">
    <cofactor evidence="1">
        <name>Mn(2+)</name>
        <dbReference type="ChEBI" id="CHEBI:29035"/>
    </cofactor>
</comment>
<evidence type="ECO:0000313" key="17">
    <source>
        <dbReference type="Ensembl" id="ENSVKKP00000007636.1"/>
    </source>
</evidence>
<comment type="subcellular location">
    <subcellularLocation>
        <location evidence="2">Mitochondrion</location>
    </subcellularLocation>
</comment>
<evidence type="ECO:0000256" key="8">
    <source>
        <dbReference type="ARBA" id="ARBA00022840"/>
    </source>
</evidence>
<dbReference type="GO" id="GO:0005524">
    <property type="term" value="F:ATP binding"/>
    <property type="evidence" value="ECO:0007669"/>
    <property type="project" value="UniProtKB-KW"/>
</dbReference>
<evidence type="ECO:0000256" key="11">
    <source>
        <dbReference type="ARBA" id="ARBA00023098"/>
    </source>
</evidence>
<comment type="similarity">
    <text evidence="3">Belongs to the ATP-dependent AMP-binding enzyme family.</text>
</comment>
<evidence type="ECO:0000256" key="5">
    <source>
        <dbReference type="ARBA" id="ARBA00022723"/>
    </source>
</evidence>
<organism evidence="17 18">
    <name type="scientific">Varanus komodoensis</name>
    <name type="common">Komodo dragon</name>
    <dbReference type="NCBI Taxonomy" id="61221"/>
    <lineage>
        <taxon>Eukaryota</taxon>
        <taxon>Metazoa</taxon>
        <taxon>Chordata</taxon>
        <taxon>Craniata</taxon>
        <taxon>Vertebrata</taxon>
        <taxon>Euteleostomi</taxon>
        <taxon>Lepidosauria</taxon>
        <taxon>Squamata</taxon>
        <taxon>Bifurcata</taxon>
        <taxon>Unidentata</taxon>
        <taxon>Episquamata</taxon>
        <taxon>Toxicofera</taxon>
        <taxon>Anguimorpha</taxon>
        <taxon>Paleoanguimorpha</taxon>
        <taxon>Varanoidea</taxon>
        <taxon>Varanidae</taxon>
        <taxon>Varanus</taxon>
    </lineage>
</organism>
<keyword evidence="5" id="KW-0479">Metal-binding</keyword>
<dbReference type="PROSITE" id="PS00455">
    <property type="entry name" value="AMP_BINDING"/>
    <property type="match status" value="1"/>
</dbReference>
<keyword evidence="9" id="KW-0460">Magnesium</keyword>
<keyword evidence="4" id="KW-0436">Ligase</keyword>
<dbReference type="RefSeq" id="XP_044289075.1">
    <property type="nucleotide sequence ID" value="XM_044433140.1"/>
</dbReference>
<dbReference type="GO" id="GO:0031956">
    <property type="term" value="F:medium-chain fatty acid-CoA ligase activity"/>
    <property type="evidence" value="ECO:0007669"/>
    <property type="project" value="UniProtKB-EC"/>
</dbReference>
<dbReference type="Pfam" id="PF00501">
    <property type="entry name" value="AMP-binding"/>
    <property type="match status" value="1"/>
</dbReference>
<dbReference type="GO" id="GO:0046872">
    <property type="term" value="F:metal ion binding"/>
    <property type="evidence" value="ECO:0007669"/>
    <property type="project" value="UniProtKB-KW"/>
</dbReference>
<evidence type="ECO:0000313" key="18">
    <source>
        <dbReference type="Proteomes" id="UP000694545"/>
    </source>
</evidence>
<dbReference type="PANTHER" id="PTHR43605">
    <property type="entry name" value="ACYL-COENZYME A SYNTHETASE"/>
    <property type="match status" value="1"/>
</dbReference>
<evidence type="ECO:0000259" key="15">
    <source>
        <dbReference type="Pfam" id="PF00501"/>
    </source>
</evidence>
<dbReference type="GO" id="GO:0006633">
    <property type="term" value="P:fatty acid biosynthetic process"/>
    <property type="evidence" value="ECO:0007669"/>
    <property type="project" value="TreeGrafter"/>
</dbReference>
<dbReference type="GeneID" id="123024917"/>
<dbReference type="GO" id="GO:0006637">
    <property type="term" value="P:acyl-CoA metabolic process"/>
    <property type="evidence" value="ECO:0007669"/>
    <property type="project" value="TreeGrafter"/>
</dbReference>
<dbReference type="InterPro" id="IPR000873">
    <property type="entry name" value="AMP-dep_synth/lig_dom"/>
</dbReference>